<evidence type="ECO:0000313" key="2">
    <source>
        <dbReference type="Proteomes" id="UP000054600"/>
    </source>
</evidence>
<protein>
    <submittedName>
        <fullName evidence="1">Protein kinase domain protein</fullName>
    </submittedName>
</protein>
<dbReference type="OrthoDB" id="5632772at2"/>
<dbReference type="GO" id="GO:0004672">
    <property type="term" value="F:protein kinase activity"/>
    <property type="evidence" value="ECO:0007669"/>
    <property type="project" value="InterPro"/>
</dbReference>
<keyword evidence="2" id="KW-1185">Reference proteome</keyword>
<dbReference type="eggNOG" id="ENOG5031S4N">
    <property type="taxonomic scope" value="Bacteria"/>
</dbReference>
<sequence length="422" mass="49042">MFNLLPTKGLSYSRTTKQQIKSLNKILKAMNECALNQPEQLTPLYQKLVAFHRKKVGGGSAKQPIKNWFAAHPLFQIDRVIQQTIKEKTIITSINELSEQADMIAIYRRYEGKDSFRTLIEQQLHEIDEGIEVVNLGGSNNPVVRVKLDKDRFFIMRFLRVGSQEDSAGISPRCLRDSLQNVDELPMPYLLTPVEDDRQEVTYLEFSPYYERGSLADHFKKLREQKDKKSIDTNQLVLIYAQKIIAFLRKINLQNIWYTDLKPENILLPMLANEDYVVINDIKGLILSPNNKIRRNRVSMTPAYYQSSVYDDKDVHLDRLQRQTLANTLYELACGKLPIPEITHQPDWKNRYNFDQPCFKNPEGLFLVQLIRELNKSQAFPLTHFTSMIEDFEDAQIRSFLQRAEGEKPFIGLDDSSSMSTW</sequence>
<dbReference type="Gene3D" id="1.10.510.10">
    <property type="entry name" value="Transferase(Phosphotransferase) domain 1"/>
    <property type="match status" value="1"/>
</dbReference>
<dbReference type="STRING" id="1122169.Lsha_0831"/>
<dbReference type="InterPro" id="IPR011009">
    <property type="entry name" value="Kinase-like_dom_sf"/>
</dbReference>
<dbReference type="PATRIC" id="fig|1122169.6.peg.958"/>
<dbReference type="SUPFAM" id="SSF56112">
    <property type="entry name" value="Protein kinase-like (PK-like)"/>
    <property type="match status" value="1"/>
</dbReference>
<dbReference type="RefSeq" id="WP_018577490.1">
    <property type="nucleotide sequence ID" value="NZ_KB892404.1"/>
</dbReference>
<comment type="caution">
    <text evidence="1">The sequence shown here is derived from an EMBL/GenBank/DDBJ whole genome shotgun (WGS) entry which is preliminary data.</text>
</comment>
<gene>
    <name evidence="1" type="ORF">Lsha_0831</name>
</gene>
<evidence type="ECO:0000313" key="1">
    <source>
        <dbReference type="EMBL" id="KTD62799.1"/>
    </source>
</evidence>
<dbReference type="EMBL" id="LNYW01000029">
    <property type="protein sequence ID" value="KTD62799.1"/>
    <property type="molecule type" value="Genomic_DNA"/>
</dbReference>
<keyword evidence="1" id="KW-0808">Transferase</keyword>
<dbReference type="AlphaFoldDB" id="A0A0W0Z1R8"/>
<dbReference type="Proteomes" id="UP000054600">
    <property type="component" value="Unassembled WGS sequence"/>
</dbReference>
<name>A0A0W0Z1R8_9GAMM</name>
<proteinExistence type="predicted"/>
<reference evidence="1 2" key="1">
    <citation type="submission" date="2015-11" db="EMBL/GenBank/DDBJ databases">
        <title>Genomic analysis of 38 Legionella species identifies large and diverse effector repertoires.</title>
        <authorList>
            <person name="Burstein D."/>
            <person name="Amaro F."/>
            <person name="Zusman T."/>
            <person name="Lifshitz Z."/>
            <person name="Cohen O."/>
            <person name="Gilbert J.A."/>
            <person name="Pupko T."/>
            <person name="Shuman H.A."/>
            <person name="Segal G."/>
        </authorList>
    </citation>
    <scope>NUCLEOTIDE SEQUENCE [LARGE SCALE GENOMIC DNA]</scope>
    <source>
        <strain evidence="1 2">ATCC 49655</strain>
    </source>
</reference>
<accession>A0A0W0Z1R8</accession>
<organism evidence="1 2">
    <name type="scientific">Legionella shakespearei DSM 23087</name>
    <dbReference type="NCBI Taxonomy" id="1122169"/>
    <lineage>
        <taxon>Bacteria</taxon>
        <taxon>Pseudomonadati</taxon>
        <taxon>Pseudomonadota</taxon>
        <taxon>Gammaproteobacteria</taxon>
        <taxon>Legionellales</taxon>
        <taxon>Legionellaceae</taxon>
        <taxon>Legionella</taxon>
    </lineage>
</organism>
<dbReference type="PROSITE" id="PS00108">
    <property type="entry name" value="PROTEIN_KINASE_ST"/>
    <property type="match status" value="1"/>
</dbReference>
<keyword evidence="1" id="KW-0418">Kinase</keyword>
<dbReference type="InterPro" id="IPR008271">
    <property type="entry name" value="Ser/Thr_kinase_AS"/>
</dbReference>